<evidence type="ECO:0000256" key="7">
    <source>
        <dbReference type="SAM" id="Phobius"/>
    </source>
</evidence>
<evidence type="ECO:0000256" key="4">
    <source>
        <dbReference type="ARBA" id="ARBA00022989"/>
    </source>
</evidence>
<feature type="transmembrane region" description="Helical" evidence="7">
    <location>
        <begin position="329"/>
        <end position="350"/>
    </location>
</feature>
<feature type="transmembrane region" description="Helical" evidence="7">
    <location>
        <begin position="199"/>
        <end position="218"/>
    </location>
</feature>
<feature type="transmembrane region" description="Helical" evidence="7">
    <location>
        <begin position="275"/>
        <end position="296"/>
    </location>
</feature>
<feature type="transmembrane region" description="Helical" evidence="7">
    <location>
        <begin position="249"/>
        <end position="269"/>
    </location>
</feature>
<keyword evidence="3 7" id="KW-0812">Transmembrane</keyword>
<protein>
    <submittedName>
        <fullName evidence="8">Sugar ABC transporter permease YjfF</fullName>
    </submittedName>
</protein>
<dbReference type="KEGG" id="psic:J4E96_18020"/>
<keyword evidence="4 7" id="KW-1133">Transmembrane helix</keyword>
<keyword evidence="9" id="KW-1185">Reference proteome</keyword>
<feature type="transmembrane region" description="Helical" evidence="7">
    <location>
        <begin position="125"/>
        <end position="147"/>
    </location>
</feature>
<dbReference type="PANTHER" id="PTHR32196:SF63">
    <property type="entry name" value="INNER MEMBRANE ABC TRANSPORTER PERMEASE PROTEIN YJFF"/>
    <property type="match status" value="1"/>
</dbReference>
<organism evidence="8 9">
    <name type="scientific">Pengzhenrongella sicca</name>
    <dbReference type="NCBI Taxonomy" id="2819238"/>
    <lineage>
        <taxon>Bacteria</taxon>
        <taxon>Bacillati</taxon>
        <taxon>Actinomycetota</taxon>
        <taxon>Actinomycetes</taxon>
        <taxon>Micrococcales</taxon>
        <taxon>Pengzhenrongella</taxon>
    </lineage>
</organism>
<dbReference type="CDD" id="cd06579">
    <property type="entry name" value="TM_PBP1_transp_AraH_like"/>
    <property type="match status" value="1"/>
</dbReference>
<evidence type="ECO:0000256" key="1">
    <source>
        <dbReference type="ARBA" id="ARBA00004651"/>
    </source>
</evidence>
<evidence type="ECO:0000313" key="9">
    <source>
        <dbReference type="Proteomes" id="UP000663937"/>
    </source>
</evidence>
<feature type="region of interest" description="Disordered" evidence="6">
    <location>
        <begin position="19"/>
        <end position="41"/>
    </location>
</feature>
<feature type="transmembrane region" description="Helical" evidence="7">
    <location>
        <begin position="303"/>
        <end position="323"/>
    </location>
</feature>
<evidence type="ECO:0000256" key="3">
    <source>
        <dbReference type="ARBA" id="ARBA00022692"/>
    </source>
</evidence>
<feature type="transmembrane region" description="Helical" evidence="7">
    <location>
        <begin position="102"/>
        <end position="119"/>
    </location>
</feature>
<feature type="transmembrane region" description="Helical" evidence="7">
    <location>
        <begin position="73"/>
        <end position="95"/>
    </location>
</feature>
<gene>
    <name evidence="8" type="primary">yjfF</name>
    <name evidence="8" type="ORF">J4E96_18020</name>
</gene>
<dbReference type="InterPro" id="IPR001851">
    <property type="entry name" value="ABC_transp_permease"/>
</dbReference>
<dbReference type="Proteomes" id="UP000663937">
    <property type="component" value="Chromosome"/>
</dbReference>
<evidence type="ECO:0000313" key="8">
    <source>
        <dbReference type="EMBL" id="QTE29162.1"/>
    </source>
</evidence>
<evidence type="ECO:0000256" key="2">
    <source>
        <dbReference type="ARBA" id="ARBA00022475"/>
    </source>
</evidence>
<keyword evidence="2" id="KW-1003">Cell membrane</keyword>
<dbReference type="Pfam" id="PF02653">
    <property type="entry name" value="BPD_transp_2"/>
    <property type="match status" value="1"/>
</dbReference>
<dbReference type="NCBIfam" id="NF008630">
    <property type="entry name" value="PRK11618.1"/>
    <property type="match status" value="1"/>
</dbReference>
<dbReference type="AlphaFoldDB" id="A0A8A4ZB86"/>
<name>A0A8A4ZB86_9MICO</name>
<dbReference type="GO" id="GO:0005886">
    <property type="term" value="C:plasma membrane"/>
    <property type="evidence" value="ECO:0007669"/>
    <property type="project" value="UniProtKB-SubCell"/>
</dbReference>
<dbReference type="PANTHER" id="PTHR32196">
    <property type="entry name" value="ABC TRANSPORTER PERMEASE PROTEIN YPHD-RELATED-RELATED"/>
    <property type="match status" value="1"/>
</dbReference>
<accession>A0A8A4ZB86</accession>
<keyword evidence="5 7" id="KW-0472">Membrane</keyword>
<sequence>MVTDEVTAKPRRTVHSLVGRLSGGRGGDGPGASRPRRSRLDPRYTPVFGTLVVIALILAIGGSRYENFLSGRVVSNVFIGNSFLIVLAVGMTFVILTGGIDLSVGAVVALSGIMAASLFQSGWPAYVVIPLVIAVGSLLGLVVGVMVHVFEIQPFIATLAAMFLARGLSYVISLSSIPISDPTIVWLSSTRYPIGESWVITPSVIIALVVVAIAFYVLHHTQFGRTVYAIGGGESSAVLMGLPVARTKVGVYIISGTCAGIGGFLFAVYSRSGYSLTGVGMELDAIAAVVIGGTLLTGGSGFVLGSVLGVLVLGLIQTIITFEGTLSSWWTRIVIGGLLLAFVVLQRVLIVRRR</sequence>
<dbReference type="EMBL" id="CP071868">
    <property type="protein sequence ID" value="QTE29162.1"/>
    <property type="molecule type" value="Genomic_DNA"/>
</dbReference>
<evidence type="ECO:0000256" key="6">
    <source>
        <dbReference type="SAM" id="MobiDB-lite"/>
    </source>
</evidence>
<feature type="transmembrane region" description="Helical" evidence="7">
    <location>
        <begin position="44"/>
        <end position="61"/>
    </location>
</feature>
<feature type="compositionally biased region" description="Gly residues" evidence="6">
    <location>
        <begin position="21"/>
        <end position="30"/>
    </location>
</feature>
<comment type="subcellular location">
    <subcellularLocation>
        <location evidence="1">Cell membrane</location>
        <topology evidence="1">Multi-pass membrane protein</topology>
    </subcellularLocation>
</comment>
<dbReference type="RefSeq" id="WP_227423423.1">
    <property type="nucleotide sequence ID" value="NZ_CP071868.1"/>
</dbReference>
<proteinExistence type="predicted"/>
<feature type="transmembrane region" description="Helical" evidence="7">
    <location>
        <begin position="159"/>
        <end position="179"/>
    </location>
</feature>
<dbReference type="GO" id="GO:0022857">
    <property type="term" value="F:transmembrane transporter activity"/>
    <property type="evidence" value="ECO:0007669"/>
    <property type="project" value="InterPro"/>
</dbReference>
<evidence type="ECO:0000256" key="5">
    <source>
        <dbReference type="ARBA" id="ARBA00023136"/>
    </source>
</evidence>
<reference evidence="8" key="1">
    <citation type="submission" date="2021-03" db="EMBL/GenBank/DDBJ databases">
        <title>Pengzhenrongella sicca gen. nov., sp. nov., a new member of suborder Micrococcineae isolated from High-Arctic tundra soil.</title>
        <authorList>
            <person name="Peng F."/>
        </authorList>
    </citation>
    <scope>NUCLEOTIDE SEQUENCE</scope>
    <source>
        <strain evidence="8">LRZ-2</strain>
    </source>
</reference>